<dbReference type="InParanoid" id="A0A067PFI9"/>
<dbReference type="Proteomes" id="UP000027265">
    <property type="component" value="Unassembled WGS sequence"/>
</dbReference>
<name>A0A067PFI9_9AGAM</name>
<dbReference type="HOGENOM" id="CLU_1057932_0_0_1"/>
<accession>A0A067PFI9</accession>
<keyword evidence="2" id="KW-1185">Reference proteome</keyword>
<sequence>MRDGWGLGMRTELAVGNAIWCEGIKAGVMKHELLPCLSLIYAFFYPPIRISGTRDTPLDWTALFGSLSFSGVDEAGGKPFRDQREWYLEDDVPASAKAFVSDLALQTGLTFYTKSNLILEPPVGAFFVSLEHRCLDDIVSSACTLFPWGSKLSSSHMVSTSPKCPSELLARLAKFPPALSPPCITNNHRTQVLRDLLMRQQDHTCLLVAWYLQSFGTLEFLYQAMQRHQSLLGMPTIPTLAPVSDLEATPRLVGGGTRDIPAE</sequence>
<proteinExistence type="predicted"/>
<dbReference type="EMBL" id="KL197793">
    <property type="protein sequence ID" value="KDQ49246.1"/>
    <property type="molecule type" value="Genomic_DNA"/>
</dbReference>
<reference evidence="2" key="1">
    <citation type="journal article" date="2014" name="Proc. Natl. Acad. Sci. U.S.A.">
        <title>Extensive sampling of basidiomycete genomes demonstrates inadequacy of the white-rot/brown-rot paradigm for wood decay fungi.</title>
        <authorList>
            <person name="Riley R."/>
            <person name="Salamov A.A."/>
            <person name="Brown D.W."/>
            <person name="Nagy L.G."/>
            <person name="Floudas D."/>
            <person name="Held B.W."/>
            <person name="Levasseur A."/>
            <person name="Lombard V."/>
            <person name="Morin E."/>
            <person name="Otillar R."/>
            <person name="Lindquist E.A."/>
            <person name="Sun H."/>
            <person name="LaButti K.M."/>
            <person name="Schmutz J."/>
            <person name="Jabbour D."/>
            <person name="Luo H."/>
            <person name="Baker S.E."/>
            <person name="Pisabarro A.G."/>
            <person name="Walton J.D."/>
            <person name="Blanchette R.A."/>
            <person name="Henrissat B."/>
            <person name="Martin F."/>
            <person name="Cullen D."/>
            <person name="Hibbett D.S."/>
            <person name="Grigoriev I.V."/>
        </authorList>
    </citation>
    <scope>NUCLEOTIDE SEQUENCE [LARGE SCALE GENOMIC DNA]</scope>
    <source>
        <strain evidence="2">MUCL 33604</strain>
    </source>
</reference>
<organism evidence="1 2">
    <name type="scientific">Jaapia argillacea MUCL 33604</name>
    <dbReference type="NCBI Taxonomy" id="933084"/>
    <lineage>
        <taxon>Eukaryota</taxon>
        <taxon>Fungi</taxon>
        <taxon>Dikarya</taxon>
        <taxon>Basidiomycota</taxon>
        <taxon>Agaricomycotina</taxon>
        <taxon>Agaricomycetes</taxon>
        <taxon>Agaricomycetidae</taxon>
        <taxon>Jaapiales</taxon>
        <taxon>Jaapiaceae</taxon>
        <taxon>Jaapia</taxon>
    </lineage>
</organism>
<protein>
    <submittedName>
        <fullName evidence="1">Uncharacterized protein</fullName>
    </submittedName>
</protein>
<dbReference type="AlphaFoldDB" id="A0A067PFI9"/>
<evidence type="ECO:0000313" key="2">
    <source>
        <dbReference type="Proteomes" id="UP000027265"/>
    </source>
</evidence>
<evidence type="ECO:0000313" key="1">
    <source>
        <dbReference type="EMBL" id="KDQ49246.1"/>
    </source>
</evidence>
<gene>
    <name evidence="1" type="ORF">JAAARDRAFT_201027</name>
</gene>